<evidence type="ECO:0000259" key="4">
    <source>
        <dbReference type="SMART" id="SM00739"/>
    </source>
</evidence>
<dbReference type="Pfam" id="PF22682">
    <property type="entry name" value="Ribosomal_uL24m-like"/>
    <property type="match status" value="1"/>
</dbReference>
<dbReference type="InterPro" id="IPR041988">
    <property type="entry name" value="Ribosomal_uL24_KOW"/>
</dbReference>
<dbReference type="PANTHER" id="PTHR12903">
    <property type="entry name" value="MITOCHONDRIAL RIBOSOMAL PROTEIN L24"/>
    <property type="match status" value="1"/>
</dbReference>
<dbReference type="Gene3D" id="2.30.30.30">
    <property type="match status" value="1"/>
</dbReference>
<dbReference type="GO" id="GO:0006412">
    <property type="term" value="P:translation"/>
    <property type="evidence" value="ECO:0007669"/>
    <property type="project" value="InterPro"/>
</dbReference>
<organism evidence="5 6">
    <name type="scientific">Arthroderma benhamiae (strain ATCC MYA-4681 / CBS 112371)</name>
    <name type="common">Trichophyton mentagrophytes</name>
    <dbReference type="NCBI Taxonomy" id="663331"/>
    <lineage>
        <taxon>Eukaryota</taxon>
        <taxon>Fungi</taxon>
        <taxon>Dikarya</taxon>
        <taxon>Ascomycota</taxon>
        <taxon>Pezizomycotina</taxon>
        <taxon>Eurotiomycetes</taxon>
        <taxon>Eurotiomycetidae</taxon>
        <taxon>Onygenales</taxon>
        <taxon>Arthrodermataceae</taxon>
        <taxon>Trichophyton</taxon>
    </lineage>
</organism>
<sequence>MEKVLRRAALASNQAKRKAKAVLEKDRRNKLQGDLKEKFAYNRSLLDEAIEERKNRREDWLKGPLAPRRNFGDRDVLYGTVTTNRLRMPKVPEAKRVKYVTFAPGDRVCMVRGRDKGKIGKVLQVDEESQSVTVEGVNLLLIIYFAQFDVEFPAFALAGDSDKRPYRSYPVPNSFDDVRLVVPLQDPATNTVKDVVVKHAYGAGPFLDRPYGSTTPRHTRYISGLDIEIPWPETEEPDFQDHPVDTLQIEVENKSYLPSLQTYPMPSTVIDELRNKYSKFRTRHDPEYIAKKEEEAAFEQWSKQRTLVTPQTEYLTKVAEEKRLQREQEKDENGNFKLSGETTHFIESFMARKLQQRQQQQHQG</sequence>
<name>D4AZE6_ARTBC</name>
<evidence type="ECO:0000256" key="1">
    <source>
        <dbReference type="ARBA" id="ARBA00010618"/>
    </source>
</evidence>
<dbReference type="InterPro" id="IPR003256">
    <property type="entry name" value="Ribosomal_uL24"/>
</dbReference>
<proteinExistence type="inferred from homology"/>
<evidence type="ECO:0000256" key="3">
    <source>
        <dbReference type="ARBA" id="ARBA00023274"/>
    </source>
</evidence>
<dbReference type="HOGENOM" id="CLU_041333_0_0_1"/>
<dbReference type="GO" id="GO:1990904">
    <property type="term" value="C:ribonucleoprotein complex"/>
    <property type="evidence" value="ECO:0007669"/>
    <property type="project" value="UniProtKB-KW"/>
</dbReference>
<comment type="caution">
    <text evidence="5">The sequence shown here is derived from an EMBL/GenBank/DDBJ whole genome shotgun (WGS) entry which is preliminary data.</text>
</comment>
<evidence type="ECO:0000256" key="2">
    <source>
        <dbReference type="ARBA" id="ARBA00022980"/>
    </source>
</evidence>
<dbReference type="OMA" id="TRHDPEY"/>
<dbReference type="RefSeq" id="XP_003012056.1">
    <property type="nucleotide sequence ID" value="XM_003012010.1"/>
</dbReference>
<dbReference type="AlphaFoldDB" id="D4AZE6"/>
<keyword evidence="6" id="KW-1185">Reference proteome</keyword>
<dbReference type="GO" id="GO:0003735">
    <property type="term" value="F:structural constituent of ribosome"/>
    <property type="evidence" value="ECO:0007669"/>
    <property type="project" value="InterPro"/>
</dbReference>
<dbReference type="Proteomes" id="UP000008866">
    <property type="component" value="Unassembled WGS sequence"/>
</dbReference>
<gene>
    <name evidence="5" type="ORF">ARB_01564</name>
</gene>
<dbReference type="eggNOG" id="ENOG502QUDZ">
    <property type="taxonomic scope" value="Eukaryota"/>
</dbReference>
<dbReference type="GO" id="GO:0003723">
    <property type="term" value="F:RNA binding"/>
    <property type="evidence" value="ECO:0007669"/>
    <property type="project" value="InterPro"/>
</dbReference>
<keyword evidence="3" id="KW-0687">Ribonucleoprotein</keyword>
<accession>D4AZE6</accession>
<dbReference type="SMART" id="SM00739">
    <property type="entry name" value="KOW"/>
    <property type="match status" value="1"/>
</dbReference>
<keyword evidence="2" id="KW-0689">Ribosomal protein</keyword>
<dbReference type="InterPro" id="IPR005824">
    <property type="entry name" value="KOW"/>
</dbReference>
<dbReference type="SUPFAM" id="SSF50104">
    <property type="entry name" value="Translation proteins SH3-like domain"/>
    <property type="match status" value="1"/>
</dbReference>
<dbReference type="STRING" id="663331.D4AZE6"/>
<dbReference type="CDD" id="cd06089">
    <property type="entry name" value="KOW_RPL26"/>
    <property type="match status" value="1"/>
</dbReference>
<dbReference type="GO" id="GO:0005840">
    <property type="term" value="C:ribosome"/>
    <property type="evidence" value="ECO:0007669"/>
    <property type="project" value="UniProtKB-KW"/>
</dbReference>
<evidence type="ECO:0000313" key="6">
    <source>
        <dbReference type="Proteomes" id="UP000008866"/>
    </source>
</evidence>
<feature type="domain" description="KOW" evidence="4">
    <location>
        <begin position="101"/>
        <end position="128"/>
    </location>
</feature>
<reference evidence="6" key="1">
    <citation type="journal article" date="2011" name="Genome Biol.">
        <title>Comparative and functional genomics provide insights into the pathogenicity of dermatophytic fungi.</title>
        <authorList>
            <person name="Burmester A."/>
            <person name="Shelest E."/>
            <person name="Gloeckner G."/>
            <person name="Heddergott C."/>
            <person name="Schindler S."/>
            <person name="Staib P."/>
            <person name="Heidel A."/>
            <person name="Felder M."/>
            <person name="Petzold A."/>
            <person name="Szafranski K."/>
            <person name="Feuermann M."/>
            <person name="Pedruzzi I."/>
            <person name="Priebe S."/>
            <person name="Groth M."/>
            <person name="Winkler R."/>
            <person name="Li W."/>
            <person name="Kniemeyer O."/>
            <person name="Schroeckh V."/>
            <person name="Hertweck C."/>
            <person name="Hube B."/>
            <person name="White T.C."/>
            <person name="Platzer M."/>
            <person name="Guthke R."/>
            <person name="Heitman J."/>
            <person name="Woestemeyer J."/>
            <person name="Zipfel P.F."/>
            <person name="Monod M."/>
            <person name="Brakhage A.A."/>
        </authorList>
    </citation>
    <scope>NUCLEOTIDE SEQUENCE [LARGE SCALE GENOMIC DNA]</scope>
    <source>
        <strain evidence="6">ATCC MYA-4681 / CBS 112371</strain>
    </source>
</reference>
<protein>
    <submittedName>
        <fullName evidence="5">KOW motif domain protein</fullName>
    </submittedName>
</protein>
<dbReference type="InterPro" id="IPR014722">
    <property type="entry name" value="Rib_uL2_dom2"/>
</dbReference>
<dbReference type="InterPro" id="IPR008991">
    <property type="entry name" value="Translation_prot_SH3-like_sf"/>
</dbReference>
<dbReference type="GeneID" id="9519542"/>
<dbReference type="KEGG" id="abe:ARB_01564"/>
<evidence type="ECO:0000313" key="5">
    <source>
        <dbReference type="EMBL" id="EFE31416.1"/>
    </source>
</evidence>
<comment type="similarity">
    <text evidence="1">Belongs to the universal ribosomal protein uL24 family.</text>
</comment>
<dbReference type="EMBL" id="ABSU01000021">
    <property type="protein sequence ID" value="EFE31416.1"/>
    <property type="molecule type" value="Genomic_DNA"/>
</dbReference>